<evidence type="ECO:0000313" key="2">
    <source>
        <dbReference type="EMBL" id="MFC7746339.1"/>
    </source>
</evidence>
<dbReference type="RefSeq" id="WP_382357823.1">
    <property type="nucleotide sequence ID" value="NZ_JBHTGR010000005.1"/>
</dbReference>
<keyword evidence="1" id="KW-0472">Membrane</keyword>
<evidence type="ECO:0000313" key="3">
    <source>
        <dbReference type="Proteomes" id="UP001596620"/>
    </source>
</evidence>
<feature type="transmembrane region" description="Helical" evidence="1">
    <location>
        <begin position="33"/>
        <end position="53"/>
    </location>
</feature>
<evidence type="ECO:0008006" key="4">
    <source>
        <dbReference type="Google" id="ProtNLM"/>
    </source>
</evidence>
<reference evidence="3" key="1">
    <citation type="journal article" date="2019" name="Int. J. Syst. Evol. Microbiol.">
        <title>The Global Catalogue of Microorganisms (GCM) 10K type strain sequencing project: providing services to taxonomists for standard genome sequencing and annotation.</title>
        <authorList>
            <consortium name="The Broad Institute Genomics Platform"/>
            <consortium name="The Broad Institute Genome Sequencing Center for Infectious Disease"/>
            <person name="Wu L."/>
            <person name="Ma J."/>
        </authorList>
    </citation>
    <scope>NUCLEOTIDE SEQUENCE [LARGE SCALE GENOMIC DNA]</scope>
    <source>
        <strain evidence="3">JCM 30234</strain>
    </source>
</reference>
<feature type="transmembrane region" description="Helical" evidence="1">
    <location>
        <begin position="289"/>
        <end position="305"/>
    </location>
</feature>
<organism evidence="2 3">
    <name type="scientific">Lentibacillus kimchii</name>
    <dbReference type="NCBI Taxonomy" id="1542911"/>
    <lineage>
        <taxon>Bacteria</taxon>
        <taxon>Bacillati</taxon>
        <taxon>Bacillota</taxon>
        <taxon>Bacilli</taxon>
        <taxon>Bacillales</taxon>
        <taxon>Bacillaceae</taxon>
        <taxon>Lentibacillus</taxon>
    </lineage>
</organism>
<protein>
    <recommendedName>
        <fullName evidence="4">Permease</fullName>
    </recommendedName>
</protein>
<feature type="transmembrane region" description="Helical" evidence="1">
    <location>
        <begin position="60"/>
        <end position="80"/>
    </location>
</feature>
<feature type="transmembrane region" description="Helical" evidence="1">
    <location>
        <begin position="129"/>
        <end position="155"/>
    </location>
</feature>
<feature type="transmembrane region" description="Helical" evidence="1">
    <location>
        <begin position="369"/>
        <end position="397"/>
    </location>
</feature>
<accession>A0ABW2URE6</accession>
<proteinExistence type="predicted"/>
<feature type="transmembrane region" description="Helical" evidence="1">
    <location>
        <begin position="409"/>
        <end position="433"/>
    </location>
</feature>
<feature type="transmembrane region" description="Helical" evidence="1">
    <location>
        <begin position="9"/>
        <end position="27"/>
    </location>
</feature>
<feature type="transmembrane region" description="Helical" evidence="1">
    <location>
        <begin position="208"/>
        <end position="228"/>
    </location>
</feature>
<dbReference type="EMBL" id="JBHTGR010000005">
    <property type="protein sequence ID" value="MFC7746339.1"/>
    <property type="molecule type" value="Genomic_DNA"/>
</dbReference>
<keyword evidence="3" id="KW-1185">Reference proteome</keyword>
<sequence>MNVTTDAKLLRFVIFLYVLLYFVNYFLKMDVLTAIQATLGLIMLVLAGVSFRVKHFKLPLFLFLTGSVIMVLFTDGPFLGNLQSGLLQMSNIIGLLAVVPMISWVLRSEPYIEEIIGLAHNFLNTSRKFYSGILVFTHIIAYFLLFGSIPMMYEFVNNILKNERGEAWEKFKGTALLRAFALSTLWVISIPSFAYAVEALDASLFTTMMQGLITAAAAMIVAIGFSYAEERHYSVDLTAAINTELDRMREDASDKKQQIRKALEFGFLFISLFGTIFFIYSIMNVELMVLIPIVILIWSTSYFLIKKRPKRQLDEAQDYYRYGLSGKGYQFSVLTAAGVLIFGLNQMGIGTVIVDGIYALQEFVPFINILYFLPLIVIVLGFMGLGPLTVMVLVAGILEDISLPYPPELVVLAVTSGSAISILVSPLLMPVIVLSDTNGLSPLKNGFKHNYKYAIVLYVMVQIYIQFMVYV</sequence>
<gene>
    <name evidence="2" type="ORF">ACFQU8_03670</name>
</gene>
<comment type="caution">
    <text evidence="2">The sequence shown here is derived from an EMBL/GenBank/DDBJ whole genome shotgun (WGS) entry which is preliminary data.</text>
</comment>
<evidence type="ECO:0000256" key="1">
    <source>
        <dbReference type="SAM" id="Phobius"/>
    </source>
</evidence>
<feature type="transmembrane region" description="Helical" evidence="1">
    <location>
        <begin position="453"/>
        <end position="470"/>
    </location>
</feature>
<keyword evidence="1" id="KW-1133">Transmembrane helix</keyword>
<keyword evidence="1" id="KW-0812">Transmembrane</keyword>
<feature type="transmembrane region" description="Helical" evidence="1">
    <location>
        <begin position="175"/>
        <end position="196"/>
    </location>
</feature>
<dbReference type="Proteomes" id="UP001596620">
    <property type="component" value="Unassembled WGS sequence"/>
</dbReference>
<name>A0ABW2URE6_9BACI</name>
<feature type="transmembrane region" description="Helical" evidence="1">
    <location>
        <begin position="265"/>
        <end position="283"/>
    </location>
</feature>
<feature type="transmembrane region" description="Helical" evidence="1">
    <location>
        <begin position="331"/>
        <end position="349"/>
    </location>
</feature>